<dbReference type="GO" id="GO:0046854">
    <property type="term" value="P:phosphatidylinositol phosphate biosynthetic process"/>
    <property type="evidence" value="ECO:0007669"/>
    <property type="project" value="InterPro"/>
</dbReference>
<dbReference type="InterPro" id="IPR020552">
    <property type="entry name" value="Inositol_monoPase_Li-sen"/>
</dbReference>
<evidence type="ECO:0000256" key="6">
    <source>
        <dbReference type="ARBA" id="ARBA00022801"/>
    </source>
</evidence>
<organism evidence="10 11">
    <name type="scientific">Blomia tropicalis</name>
    <name type="common">Mite</name>
    <dbReference type="NCBI Taxonomy" id="40697"/>
    <lineage>
        <taxon>Eukaryota</taxon>
        <taxon>Metazoa</taxon>
        <taxon>Ecdysozoa</taxon>
        <taxon>Arthropoda</taxon>
        <taxon>Chelicerata</taxon>
        <taxon>Arachnida</taxon>
        <taxon>Acari</taxon>
        <taxon>Acariformes</taxon>
        <taxon>Sarcoptiformes</taxon>
        <taxon>Astigmata</taxon>
        <taxon>Glycyphagoidea</taxon>
        <taxon>Echimyopodidae</taxon>
        <taxon>Blomia</taxon>
    </lineage>
</organism>
<evidence type="ECO:0000313" key="11">
    <source>
        <dbReference type="Proteomes" id="UP001142055"/>
    </source>
</evidence>
<feature type="binding site" evidence="8">
    <location>
        <position position="71"/>
    </location>
    <ligand>
        <name>Mg(2+)</name>
        <dbReference type="ChEBI" id="CHEBI:18420"/>
        <label>1</label>
        <note>catalytic</note>
    </ligand>
</feature>
<dbReference type="PANTHER" id="PTHR20854">
    <property type="entry name" value="INOSITOL MONOPHOSPHATASE"/>
    <property type="match status" value="1"/>
</dbReference>
<dbReference type="EC" id="3.1.3.25" evidence="9"/>
<dbReference type="Gene3D" id="3.30.540.10">
    <property type="entry name" value="Fructose-1,6-Bisphosphatase, subunit A, domain 1"/>
    <property type="match status" value="1"/>
</dbReference>
<dbReference type="AlphaFoldDB" id="A0A9Q0RSP0"/>
<keyword evidence="5 8" id="KW-0479">Metal-binding</keyword>
<evidence type="ECO:0000256" key="8">
    <source>
        <dbReference type="PIRSR" id="PIRSR600760-2"/>
    </source>
</evidence>
<evidence type="ECO:0000256" key="1">
    <source>
        <dbReference type="ARBA" id="ARBA00001033"/>
    </source>
</evidence>
<dbReference type="SUPFAM" id="SSF56655">
    <property type="entry name" value="Carbohydrate phosphatase"/>
    <property type="match status" value="1"/>
</dbReference>
<dbReference type="InterPro" id="IPR000760">
    <property type="entry name" value="Inositol_monophosphatase-like"/>
</dbReference>
<evidence type="ECO:0000256" key="5">
    <source>
        <dbReference type="ARBA" id="ARBA00022723"/>
    </source>
</evidence>
<evidence type="ECO:0000256" key="3">
    <source>
        <dbReference type="ARBA" id="ARBA00005152"/>
    </source>
</evidence>
<protein>
    <recommendedName>
        <fullName evidence="9">Inositol-1-monophosphatase</fullName>
        <ecNumber evidence="9">3.1.3.25</ecNumber>
    </recommendedName>
</protein>
<comment type="cofactor">
    <cofactor evidence="2 8 9">
        <name>Mg(2+)</name>
        <dbReference type="ChEBI" id="CHEBI:18420"/>
    </cofactor>
</comment>
<accession>A0A9Q0RSP0</accession>
<dbReference type="EMBL" id="JAPWDV010000001">
    <property type="protein sequence ID" value="KAJ6225006.1"/>
    <property type="molecule type" value="Genomic_DNA"/>
</dbReference>
<evidence type="ECO:0000256" key="2">
    <source>
        <dbReference type="ARBA" id="ARBA00001946"/>
    </source>
</evidence>
<dbReference type="OMA" id="HAWDCLA"/>
<keyword evidence="11" id="KW-1185">Reference proteome</keyword>
<feature type="binding site" evidence="8">
    <location>
        <position position="223"/>
    </location>
    <ligand>
        <name>Mg(2+)</name>
        <dbReference type="ChEBI" id="CHEBI:18420"/>
        <label>1</label>
        <note>catalytic</note>
    </ligand>
</feature>
<dbReference type="Gene3D" id="3.40.190.80">
    <property type="match status" value="1"/>
</dbReference>
<name>A0A9Q0RSP0_BLOTA</name>
<dbReference type="GO" id="GO:0008934">
    <property type="term" value="F:inositol monophosphate 1-phosphatase activity"/>
    <property type="evidence" value="ECO:0007669"/>
    <property type="project" value="InterPro"/>
</dbReference>
<dbReference type="OrthoDB" id="10254945at2759"/>
<keyword evidence="6 9" id="KW-0378">Hydrolase</keyword>
<dbReference type="InterPro" id="IPR020583">
    <property type="entry name" value="Inositol_monoP_metal-BS"/>
</dbReference>
<dbReference type="Proteomes" id="UP001142055">
    <property type="component" value="Chromosome 1"/>
</dbReference>
<dbReference type="CDD" id="cd01639">
    <property type="entry name" value="IMPase"/>
    <property type="match status" value="1"/>
</dbReference>
<sequence>MDPQSLLERKEFAIELARQAGKTILESSKSLKKIELKDSFADLVTETDKGIEKFLFEELKRKFPNDRFIGEESMNKEEWTNEPTWIIDPIDGTTNFVHTFPYSCVSIGLSINKQSYLGIVYNPSFDRLYVAVKGEGAYLFEGNKKDGIKLQVRNCSSLDEALVMSEFGGQRDDAKKECVFRNLEVIGWRCHGVRSLGSAAMNLCAVASGHADAYYEFGLHIWDMAAAALILNEAGGYACDTRGGPLDMQNRRIIGACNEHIAKQISTTLPIHLDLERD</sequence>
<feature type="binding site" evidence="8">
    <location>
        <position position="88"/>
    </location>
    <ligand>
        <name>Mg(2+)</name>
        <dbReference type="ChEBI" id="CHEBI:18420"/>
        <label>1</label>
        <note>catalytic</note>
    </ligand>
</feature>
<feature type="binding site" evidence="8">
    <location>
        <position position="90"/>
    </location>
    <ligand>
        <name>Mg(2+)</name>
        <dbReference type="ChEBI" id="CHEBI:18420"/>
        <label>2</label>
    </ligand>
</feature>
<evidence type="ECO:0000256" key="4">
    <source>
        <dbReference type="ARBA" id="ARBA00009759"/>
    </source>
</evidence>
<feature type="binding site" evidence="8">
    <location>
        <position position="91"/>
    </location>
    <ligand>
        <name>Mg(2+)</name>
        <dbReference type="ChEBI" id="CHEBI:18420"/>
        <label>1</label>
        <note>catalytic</note>
    </ligand>
</feature>
<dbReference type="PROSITE" id="PS00629">
    <property type="entry name" value="IMP_1"/>
    <property type="match status" value="1"/>
</dbReference>
<keyword evidence="7 8" id="KW-0460">Magnesium</keyword>
<comment type="similarity">
    <text evidence="4 9">Belongs to the inositol monophosphatase superfamily.</text>
</comment>
<dbReference type="Pfam" id="PF00459">
    <property type="entry name" value="Inositol_P"/>
    <property type="match status" value="1"/>
</dbReference>
<dbReference type="InterPro" id="IPR020550">
    <property type="entry name" value="Inositol_monophosphatase_CS"/>
</dbReference>
<dbReference type="FunFam" id="3.40.190.80:FF:000002">
    <property type="entry name" value="Inositol-1-monophosphatase"/>
    <property type="match status" value="1"/>
</dbReference>
<dbReference type="FunFam" id="3.30.540.10:FF:000004">
    <property type="entry name" value="Inositol-1-monophosphatase"/>
    <property type="match status" value="1"/>
</dbReference>
<evidence type="ECO:0000256" key="7">
    <source>
        <dbReference type="ARBA" id="ARBA00022842"/>
    </source>
</evidence>
<dbReference type="GO" id="GO:0006020">
    <property type="term" value="P:inositol metabolic process"/>
    <property type="evidence" value="ECO:0007669"/>
    <property type="project" value="TreeGrafter"/>
</dbReference>
<comment type="caution">
    <text evidence="10">The sequence shown here is derived from an EMBL/GenBank/DDBJ whole genome shotgun (WGS) entry which is preliminary data.</text>
</comment>
<evidence type="ECO:0000256" key="9">
    <source>
        <dbReference type="RuleBase" id="RU364068"/>
    </source>
</evidence>
<dbReference type="GO" id="GO:0007165">
    <property type="term" value="P:signal transduction"/>
    <property type="evidence" value="ECO:0007669"/>
    <property type="project" value="TreeGrafter"/>
</dbReference>
<comment type="pathway">
    <text evidence="3 9">Polyol metabolism; myo-inositol biosynthesis; myo-inositol from D-glucose 6-phosphate: step 2/2.</text>
</comment>
<dbReference type="PANTHER" id="PTHR20854:SF4">
    <property type="entry name" value="INOSITOL-1-MONOPHOSPHATASE-RELATED"/>
    <property type="match status" value="1"/>
</dbReference>
<proteinExistence type="inferred from homology"/>
<comment type="catalytic activity">
    <reaction evidence="1 9">
        <text>a myo-inositol phosphate + H2O = myo-inositol + phosphate</text>
        <dbReference type="Rhea" id="RHEA:24056"/>
        <dbReference type="ChEBI" id="CHEBI:15377"/>
        <dbReference type="ChEBI" id="CHEBI:17268"/>
        <dbReference type="ChEBI" id="CHEBI:43474"/>
        <dbReference type="ChEBI" id="CHEBI:84139"/>
        <dbReference type="EC" id="3.1.3.25"/>
    </reaction>
</comment>
<dbReference type="InterPro" id="IPR033942">
    <property type="entry name" value="IMPase"/>
</dbReference>
<dbReference type="GO" id="GO:0046872">
    <property type="term" value="F:metal ion binding"/>
    <property type="evidence" value="ECO:0007669"/>
    <property type="project" value="UniProtKB-KW"/>
</dbReference>
<dbReference type="PROSITE" id="PS00630">
    <property type="entry name" value="IMP_2"/>
    <property type="match status" value="1"/>
</dbReference>
<evidence type="ECO:0000313" key="10">
    <source>
        <dbReference type="EMBL" id="KAJ6225006.1"/>
    </source>
</evidence>
<reference evidence="10" key="1">
    <citation type="submission" date="2022-12" db="EMBL/GenBank/DDBJ databases">
        <title>Genome assemblies of Blomia tropicalis.</title>
        <authorList>
            <person name="Cui Y."/>
        </authorList>
    </citation>
    <scope>NUCLEOTIDE SEQUENCE</scope>
    <source>
        <tissue evidence="10">Adult mites</tissue>
    </source>
</reference>
<dbReference type="PRINTS" id="PR00378">
    <property type="entry name" value="LIIMPHPHTASE"/>
</dbReference>
<gene>
    <name evidence="10" type="ORF">RDWZM_003551</name>
</gene>
<dbReference type="PRINTS" id="PR00377">
    <property type="entry name" value="IMPHPHTASES"/>
</dbReference>